<comment type="caution">
    <text evidence="3">The sequence shown here is derived from an EMBL/GenBank/DDBJ whole genome shotgun (WGS) entry which is preliminary data.</text>
</comment>
<accession>A0AAD4DJF7</accession>
<dbReference type="InterPro" id="IPR036047">
    <property type="entry name" value="F-box-like_dom_sf"/>
</dbReference>
<dbReference type="EMBL" id="JAAAIL010000106">
    <property type="protein sequence ID" value="KAG0279747.1"/>
    <property type="molecule type" value="Genomic_DNA"/>
</dbReference>
<evidence type="ECO:0000313" key="4">
    <source>
        <dbReference type="Proteomes" id="UP001194580"/>
    </source>
</evidence>
<organism evidence="3 4">
    <name type="scientific">Linnemannia exigua</name>
    <dbReference type="NCBI Taxonomy" id="604196"/>
    <lineage>
        <taxon>Eukaryota</taxon>
        <taxon>Fungi</taxon>
        <taxon>Fungi incertae sedis</taxon>
        <taxon>Mucoromycota</taxon>
        <taxon>Mortierellomycotina</taxon>
        <taxon>Mortierellomycetes</taxon>
        <taxon>Mortierellales</taxon>
        <taxon>Mortierellaceae</taxon>
        <taxon>Linnemannia</taxon>
    </lineage>
</organism>
<dbReference type="SUPFAM" id="SSF52047">
    <property type="entry name" value="RNI-like"/>
    <property type="match status" value="1"/>
</dbReference>
<proteinExistence type="predicted"/>
<evidence type="ECO:0000313" key="3">
    <source>
        <dbReference type="EMBL" id="KAG0279747.1"/>
    </source>
</evidence>
<feature type="region of interest" description="Disordered" evidence="1">
    <location>
        <begin position="227"/>
        <end position="248"/>
    </location>
</feature>
<keyword evidence="4" id="KW-1185">Reference proteome</keyword>
<dbReference type="Pfam" id="PF12937">
    <property type="entry name" value="F-box-like"/>
    <property type="match status" value="1"/>
</dbReference>
<gene>
    <name evidence="3" type="ORF">BGZ95_000346</name>
</gene>
<dbReference type="InterPro" id="IPR001810">
    <property type="entry name" value="F-box_dom"/>
</dbReference>
<dbReference type="AlphaFoldDB" id="A0AAD4DJF7"/>
<protein>
    <recommendedName>
        <fullName evidence="2">F-box domain-containing protein</fullName>
    </recommendedName>
</protein>
<dbReference type="InterPro" id="IPR032675">
    <property type="entry name" value="LRR_dom_sf"/>
</dbReference>
<dbReference type="PROSITE" id="PS50181">
    <property type="entry name" value="FBOX"/>
    <property type="match status" value="1"/>
</dbReference>
<evidence type="ECO:0000259" key="2">
    <source>
        <dbReference type="PROSITE" id="PS50181"/>
    </source>
</evidence>
<feature type="domain" description="F-box" evidence="2">
    <location>
        <begin position="13"/>
        <end position="58"/>
    </location>
</feature>
<dbReference type="Gene3D" id="1.20.1280.50">
    <property type="match status" value="1"/>
</dbReference>
<name>A0AAD4DJF7_9FUNG</name>
<evidence type="ECO:0000256" key="1">
    <source>
        <dbReference type="SAM" id="MobiDB-lite"/>
    </source>
</evidence>
<sequence length="608" mass="69768">MPTITTTITKPHHPTITELPTEVLEIILSNLERHQIAACVLVSQEWSNVFNPHLWKSIHFNNRHLQQPQHWTVRNVFDESDPESRFLVGLRRGIESGALVRNGRWIQNIDCRDYEVARLLAKYGESCSNLLDLRIGVSFNTLIHSSSNAEGAGEVGVGDPNVDLSALITILERNPGLRKLRLEREMLDERNPDLMRLIDVIPASVECLEFEHWDPIYRSRRFRFEQEKDDEDDGDQGHENESGQHAQRQVIIDNKGGLDIHRDASRATLASTTALLSNLKRLSFKNYALDHQKQTLHQLLGRCHNLETIQLDVNHKVMPLKVFSSLLQQHCPKLQHLFIMHDWHYFSDEEMRDILDASTAGWRSLGLPQQQYESHEFGSLSIPALLRHAGTLENLRLDGSCLLPSSTVQQLLTSAPNLKRFDAIRRDRSLETDFELNAGDIVTGEPWICTELQSFKARIVGVTRPDVTKRANGRPLEGRLHQGTVEESHRIQRGVYEQLGRLIGLKQLILGHDDVDYTRACRHYEKLAEGKYYNEGDVIQKGYQYECLEMTVESGMGAMAGLKELRILELEAMEVGKMDQEWAKMNWPKLGSRYKDTFWTDLGYREYS</sequence>
<reference evidence="3" key="1">
    <citation type="journal article" date="2020" name="Fungal Divers.">
        <title>Resolving the Mortierellaceae phylogeny through synthesis of multi-gene phylogenetics and phylogenomics.</title>
        <authorList>
            <person name="Vandepol N."/>
            <person name="Liber J."/>
            <person name="Desiro A."/>
            <person name="Na H."/>
            <person name="Kennedy M."/>
            <person name="Barry K."/>
            <person name="Grigoriev I.V."/>
            <person name="Miller A.N."/>
            <person name="O'Donnell K."/>
            <person name="Stajich J.E."/>
            <person name="Bonito G."/>
        </authorList>
    </citation>
    <scope>NUCLEOTIDE SEQUENCE</scope>
    <source>
        <strain evidence="3">NRRL 28262</strain>
    </source>
</reference>
<dbReference type="Proteomes" id="UP001194580">
    <property type="component" value="Unassembled WGS sequence"/>
</dbReference>
<dbReference type="Gene3D" id="3.80.10.10">
    <property type="entry name" value="Ribonuclease Inhibitor"/>
    <property type="match status" value="1"/>
</dbReference>
<dbReference type="SUPFAM" id="SSF81383">
    <property type="entry name" value="F-box domain"/>
    <property type="match status" value="1"/>
</dbReference>